<keyword evidence="2" id="KW-1185">Reference proteome</keyword>
<reference evidence="1 2" key="1">
    <citation type="submission" date="2018-03" db="EMBL/GenBank/DDBJ databases">
        <title>The ancient ancestry and fast evolution of plastids.</title>
        <authorList>
            <person name="Moore K.R."/>
            <person name="Magnabosco C."/>
            <person name="Momper L."/>
            <person name="Gold D.A."/>
            <person name="Bosak T."/>
            <person name="Fournier G.P."/>
        </authorList>
    </citation>
    <scope>NUCLEOTIDE SEQUENCE [LARGE SCALE GENOMIC DNA]</scope>
    <source>
        <strain evidence="1 2">CCALA 016</strain>
    </source>
</reference>
<dbReference type="RefSeq" id="WP_106458556.1">
    <property type="nucleotide sequence ID" value="NZ_PXOH01000028.1"/>
</dbReference>
<name>A0A2T1LTB9_9CHRO</name>
<dbReference type="OrthoDB" id="495968at2"/>
<protein>
    <submittedName>
        <fullName evidence="1">Uncharacterized protein</fullName>
    </submittedName>
</protein>
<dbReference type="Proteomes" id="UP000239001">
    <property type="component" value="Unassembled WGS sequence"/>
</dbReference>
<organism evidence="1 2">
    <name type="scientific">Aphanothece hegewaldii CCALA 016</name>
    <dbReference type="NCBI Taxonomy" id="2107694"/>
    <lineage>
        <taxon>Bacteria</taxon>
        <taxon>Bacillati</taxon>
        <taxon>Cyanobacteriota</taxon>
        <taxon>Cyanophyceae</taxon>
        <taxon>Oscillatoriophycideae</taxon>
        <taxon>Chroococcales</taxon>
        <taxon>Aphanothecaceae</taxon>
        <taxon>Aphanothece</taxon>
    </lineage>
</organism>
<comment type="caution">
    <text evidence="1">The sequence shown here is derived from an EMBL/GenBank/DDBJ whole genome shotgun (WGS) entry which is preliminary data.</text>
</comment>
<evidence type="ECO:0000313" key="1">
    <source>
        <dbReference type="EMBL" id="PSF33870.1"/>
    </source>
</evidence>
<sequence>MRKPFCPIEHECPEKYCPNRDNCKDLTYSWEIPYYIEDGVLIVKEYAHRYDWNKEAQGLGWEVPSYCFLPSGDYNSIYGTYHDQEIIQRIKQAWFEAGWASAIPLTEKPLSPKKMKVCPKCGNPEIYRKHPHSLDIYCDRCGHLGRVSQVLKPFLESKVYRRKSPKGTHTVQVWLCPNNKRHYSFSITYGQGMMAFNEFPEDPYLSGCFENAGEALKAGIEEANR</sequence>
<reference evidence="1 2" key="2">
    <citation type="submission" date="2018-03" db="EMBL/GenBank/DDBJ databases">
        <authorList>
            <person name="Keele B.F."/>
        </authorList>
    </citation>
    <scope>NUCLEOTIDE SEQUENCE [LARGE SCALE GENOMIC DNA]</scope>
    <source>
        <strain evidence="1 2">CCALA 016</strain>
    </source>
</reference>
<evidence type="ECO:0000313" key="2">
    <source>
        <dbReference type="Proteomes" id="UP000239001"/>
    </source>
</evidence>
<dbReference type="AlphaFoldDB" id="A0A2T1LTB9"/>
<proteinExistence type="predicted"/>
<accession>A0A2T1LTB9</accession>
<dbReference type="EMBL" id="PXOH01000028">
    <property type="protein sequence ID" value="PSF33870.1"/>
    <property type="molecule type" value="Genomic_DNA"/>
</dbReference>
<gene>
    <name evidence="1" type="ORF">C7H19_19290</name>
</gene>